<dbReference type="SUPFAM" id="SSF52540">
    <property type="entry name" value="P-loop containing nucleoside triphosphate hydrolases"/>
    <property type="match status" value="1"/>
</dbReference>
<dbReference type="Proteomes" id="UP000218785">
    <property type="component" value="Chromosome"/>
</dbReference>
<proteinExistence type="predicted"/>
<reference evidence="3 4" key="1">
    <citation type="submission" date="2017-06" db="EMBL/GenBank/DDBJ databases">
        <title>Genome sequencing of cyanobaciteial culture collection at National Institute for Environmental Studies (NIES).</title>
        <authorList>
            <person name="Hirose Y."/>
            <person name="Shimura Y."/>
            <person name="Fujisawa T."/>
            <person name="Nakamura Y."/>
            <person name="Kawachi M."/>
        </authorList>
    </citation>
    <scope>NUCLEOTIDE SEQUENCE [LARGE SCALE GENOMIC DNA]</scope>
    <source>
        <strain evidence="3 4">NIES-37</strain>
    </source>
</reference>
<evidence type="ECO:0000256" key="1">
    <source>
        <dbReference type="ARBA" id="ARBA00022747"/>
    </source>
</evidence>
<dbReference type="PANTHER" id="PTHR30195">
    <property type="entry name" value="TYPE I SITE-SPECIFIC DEOXYRIBONUCLEASE PROTEIN SUBUNIT M AND R"/>
    <property type="match status" value="1"/>
</dbReference>
<dbReference type="Gene3D" id="3.30.2010.10">
    <property type="entry name" value="Metalloproteases ('zincins'), catalytic domain"/>
    <property type="match status" value="1"/>
</dbReference>
<evidence type="ECO:0000259" key="2">
    <source>
        <dbReference type="PROSITE" id="PS51192"/>
    </source>
</evidence>
<dbReference type="InterPro" id="IPR051268">
    <property type="entry name" value="Type-I_R_enzyme_R_subunit"/>
</dbReference>
<accession>A0A1Z4MSN9</accession>
<sequence length="438" mass="51394">MQFVMAGNDTEGLRYATIETPEKYFLTWKEDTNTDIANPLDKHLLQLCTKERFLELIHDFIVFDRGIKKVCRHNQYFGVNAAQSYLRRREGGIIWHTQGSGKSLTMVWLTKWIRENITDARVLIITDRDELDKQIENVFKGVNEAIYRTTSGQDLINKLNNTTPWLLCSLIHKFGKKDKPDDADYNSYIEELKRSLPSDFSAKGDTYVFVDECHRTQSGTLHDAMKEILPNAVFIGFTGTPLHLDDEAVRLFAISKLAWIKKHQANFETQERQSPREFVSGESHYFQGKRYLLNVIYCQGTPKVEIRNNTYIDLYVREGSNEAQRQQVMMSWYRQQLKQDIPSLIAKWQKNMGVQVEDWGVKLMKTKWGTCNIQAKRIWLNLELAKKDKYCLEYVVVHEMVHLLERHHGDRFVALMNKFLPNWKFYKDELNRSPLGSY</sequence>
<dbReference type="InterPro" id="IPR027417">
    <property type="entry name" value="P-loop_NTPase"/>
</dbReference>
<dbReference type="Pfam" id="PF01863">
    <property type="entry name" value="YgjP-like"/>
    <property type="match status" value="1"/>
</dbReference>
<dbReference type="SMART" id="SM00487">
    <property type="entry name" value="DEXDc"/>
    <property type="match status" value="1"/>
</dbReference>
<gene>
    <name evidence="3" type="ORF">NIES37_03540</name>
</gene>
<dbReference type="KEGG" id="ttq:NIES37_03540"/>
<feature type="domain" description="Helicase ATP-binding" evidence="2">
    <location>
        <begin position="83"/>
        <end position="259"/>
    </location>
</feature>
<dbReference type="Gene3D" id="3.40.50.300">
    <property type="entry name" value="P-loop containing nucleotide triphosphate hydrolases"/>
    <property type="match status" value="1"/>
</dbReference>
<dbReference type="InterPro" id="IPR002725">
    <property type="entry name" value="YgjP-like_metallopeptidase"/>
</dbReference>
<dbReference type="Gene3D" id="3.90.1570.50">
    <property type="match status" value="1"/>
</dbReference>
<keyword evidence="1" id="KW-0680">Restriction system</keyword>
<dbReference type="InterPro" id="IPR014001">
    <property type="entry name" value="Helicase_ATP-bd"/>
</dbReference>
<dbReference type="AlphaFoldDB" id="A0A1Z4MSN9"/>
<dbReference type="GO" id="GO:0009307">
    <property type="term" value="P:DNA restriction-modification system"/>
    <property type="evidence" value="ECO:0007669"/>
    <property type="project" value="UniProtKB-KW"/>
</dbReference>
<evidence type="ECO:0000313" key="4">
    <source>
        <dbReference type="Proteomes" id="UP000218785"/>
    </source>
</evidence>
<protein>
    <submittedName>
        <fullName evidence="3">Type I site-specific deoxyribonuclease, HsdR family protein</fullName>
    </submittedName>
</protein>
<name>A0A1Z4MSN9_9CYAN</name>
<dbReference type="PROSITE" id="PS51192">
    <property type="entry name" value="HELICASE_ATP_BIND_1"/>
    <property type="match status" value="1"/>
</dbReference>
<keyword evidence="4" id="KW-1185">Reference proteome</keyword>
<dbReference type="CDD" id="cd07344">
    <property type="entry name" value="M48_yhfN_like"/>
    <property type="match status" value="1"/>
</dbReference>
<dbReference type="EMBL" id="AP018248">
    <property type="protein sequence ID" value="BAY96421.1"/>
    <property type="molecule type" value="Genomic_DNA"/>
</dbReference>
<evidence type="ECO:0000313" key="3">
    <source>
        <dbReference type="EMBL" id="BAY96421.1"/>
    </source>
</evidence>
<dbReference type="CDD" id="cd18030">
    <property type="entry name" value="DEXHc_RE_I_HsdR"/>
    <property type="match status" value="1"/>
</dbReference>
<dbReference type="PANTHER" id="PTHR30195:SF15">
    <property type="entry name" value="TYPE I RESTRICTION ENZYME HINDI ENDONUCLEASE SUBUNIT"/>
    <property type="match status" value="1"/>
</dbReference>
<organism evidence="3 4">
    <name type="scientific">Tolypothrix tenuis PCC 7101</name>
    <dbReference type="NCBI Taxonomy" id="231146"/>
    <lineage>
        <taxon>Bacteria</taxon>
        <taxon>Bacillati</taxon>
        <taxon>Cyanobacteriota</taxon>
        <taxon>Cyanophyceae</taxon>
        <taxon>Nostocales</taxon>
        <taxon>Tolypothrichaceae</taxon>
        <taxon>Tolypothrix</taxon>
    </lineage>
</organism>